<dbReference type="SUPFAM" id="SSF46785">
    <property type="entry name" value="Winged helix' DNA-binding domain"/>
    <property type="match status" value="1"/>
</dbReference>
<dbReference type="RefSeq" id="WP_280730564.1">
    <property type="nucleotide sequence ID" value="NZ_CP120367.1"/>
</dbReference>
<dbReference type="Gene3D" id="1.10.10.10">
    <property type="entry name" value="Winged helix-like DNA-binding domain superfamily/Winged helix DNA-binding domain"/>
    <property type="match status" value="1"/>
</dbReference>
<dbReference type="SMART" id="SM00347">
    <property type="entry name" value="HTH_MARR"/>
    <property type="match status" value="1"/>
</dbReference>
<accession>A0ABY8CMH7</accession>
<feature type="domain" description="HTH marR-type" evidence="1">
    <location>
        <begin position="1"/>
        <end position="128"/>
    </location>
</feature>
<evidence type="ECO:0000313" key="2">
    <source>
        <dbReference type="EMBL" id="WEX79863.1"/>
    </source>
</evidence>
<keyword evidence="3" id="KW-1185">Reference proteome</keyword>
<dbReference type="Proteomes" id="UP001235547">
    <property type="component" value="Chromosome 2"/>
</dbReference>
<protein>
    <submittedName>
        <fullName evidence="2">MarR family transcriptional regulator</fullName>
    </submittedName>
</protein>
<dbReference type="EMBL" id="CP120370">
    <property type="protein sequence ID" value="WEX79863.1"/>
    <property type="molecule type" value="Genomic_DNA"/>
</dbReference>
<dbReference type="PANTHER" id="PTHR33164:SF43">
    <property type="entry name" value="HTH-TYPE TRANSCRIPTIONAL REPRESSOR YETL"/>
    <property type="match status" value="1"/>
</dbReference>
<gene>
    <name evidence="2" type="ORF">PYH38_001231</name>
</gene>
<proteinExistence type="predicted"/>
<dbReference type="Pfam" id="PF12802">
    <property type="entry name" value="MarR_2"/>
    <property type="match status" value="1"/>
</dbReference>
<evidence type="ECO:0000313" key="3">
    <source>
        <dbReference type="Proteomes" id="UP001235547"/>
    </source>
</evidence>
<reference evidence="2 3" key="1">
    <citation type="submission" date="2023-03" db="EMBL/GenBank/DDBJ databases">
        <authorList>
            <person name="Kaur S."/>
            <person name="Espinosa-Saiz D."/>
            <person name="Velazquez E."/>
            <person name="Menendez E."/>
            <person name="diCenzo G.C."/>
        </authorList>
    </citation>
    <scope>NUCLEOTIDE SEQUENCE [LARGE SCALE GENOMIC DNA]</scope>
    <source>
        <strain evidence="2 3">LMG 27395</strain>
    </source>
</reference>
<dbReference type="PANTHER" id="PTHR33164">
    <property type="entry name" value="TRANSCRIPTIONAL REGULATOR, MARR FAMILY"/>
    <property type="match status" value="1"/>
</dbReference>
<dbReference type="InterPro" id="IPR036390">
    <property type="entry name" value="WH_DNA-bd_sf"/>
</dbReference>
<dbReference type="InterPro" id="IPR039422">
    <property type="entry name" value="MarR/SlyA-like"/>
</dbReference>
<dbReference type="PROSITE" id="PS50995">
    <property type="entry name" value="HTH_MARR_2"/>
    <property type="match status" value="1"/>
</dbReference>
<organism evidence="2 3">
    <name type="scientific">Sinorhizobium numidicum</name>
    <dbReference type="NCBI Taxonomy" id="680248"/>
    <lineage>
        <taxon>Bacteria</taxon>
        <taxon>Pseudomonadati</taxon>
        <taxon>Pseudomonadota</taxon>
        <taxon>Alphaproteobacteria</taxon>
        <taxon>Hyphomicrobiales</taxon>
        <taxon>Rhizobiaceae</taxon>
        <taxon>Sinorhizobium/Ensifer group</taxon>
        <taxon>Sinorhizobium</taxon>
    </lineage>
</organism>
<sequence length="177" mass="19221">MLDANKLGALGTLISDRLDVALEGLSPSAAALLSMLHFKPGLTASRLAKIAGVSQPTAVRLIDGLERQQLVVRGKPTGRVTPLLLTEAGRARAILLQQRRLETLDTLLSPLVPEERRRFEQALDRILAGTTTSRAFARVTCRLCEHDLCGPDVCPIGGRASELERREAEADNHQGDR</sequence>
<dbReference type="InterPro" id="IPR000835">
    <property type="entry name" value="HTH_MarR-typ"/>
</dbReference>
<name>A0ABY8CMH7_9HYPH</name>
<dbReference type="InterPro" id="IPR036388">
    <property type="entry name" value="WH-like_DNA-bd_sf"/>
</dbReference>
<evidence type="ECO:0000259" key="1">
    <source>
        <dbReference type="PROSITE" id="PS50995"/>
    </source>
</evidence>